<keyword evidence="1" id="KW-0732">Signal</keyword>
<proteinExistence type="predicted"/>
<feature type="signal peptide" evidence="1">
    <location>
        <begin position="1"/>
        <end position="17"/>
    </location>
</feature>
<gene>
    <name evidence="2" type="ORF">OAUR00152_LOCUS25619</name>
</gene>
<dbReference type="AlphaFoldDB" id="A0A7S4JBX1"/>
<dbReference type="EMBL" id="HBKQ01037136">
    <property type="protein sequence ID" value="CAE2258777.1"/>
    <property type="molecule type" value="Transcribed_RNA"/>
</dbReference>
<feature type="chain" id="PRO_5031153755" description="Plastid lipid-associated protein/fibrillin conserved domain-containing protein" evidence="1">
    <location>
        <begin position="18"/>
        <end position="171"/>
    </location>
</feature>
<protein>
    <recommendedName>
        <fullName evidence="3">Plastid lipid-associated protein/fibrillin conserved domain-containing protein</fullName>
    </recommendedName>
</protein>
<reference evidence="2" key="1">
    <citation type="submission" date="2021-01" db="EMBL/GenBank/DDBJ databases">
        <authorList>
            <person name="Corre E."/>
            <person name="Pelletier E."/>
            <person name="Niang G."/>
            <person name="Scheremetjew M."/>
            <person name="Finn R."/>
            <person name="Kale V."/>
            <person name="Holt S."/>
            <person name="Cochrane G."/>
            <person name="Meng A."/>
            <person name="Brown T."/>
            <person name="Cohen L."/>
        </authorList>
    </citation>
    <scope>NUCLEOTIDE SEQUENCE</scope>
    <source>
        <strain evidence="2">Isolate 1302-5</strain>
    </source>
</reference>
<sequence length="171" mass="18356">MFAAFLFAAFAAISGTAFSPPAFSAPRRSSLSAATVSSPWFVESSQNVDGGGPKLSTDQLKAQILQLGAALDRGQSYNPTSGDYYKETMETAKGKILDLIDTADESNIPKTLEDVSGEWELVLTTVKHGIFRSSPFFLAIQEAFGYAEETGECRETTFINKNVHVTVLGGS</sequence>
<evidence type="ECO:0000256" key="1">
    <source>
        <dbReference type="SAM" id="SignalP"/>
    </source>
</evidence>
<evidence type="ECO:0008006" key="3">
    <source>
        <dbReference type="Google" id="ProtNLM"/>
    </source>
</evidence>
<accession>A0A7S4JBX1</accession>
<organism evidence="2">
    <name type="scientific">Odontella aurita</name>
    <dbReference type="NCBI Taxonomy" id="265563"/>
    <lineage>
        <taxon>Eukaryota</taxon>
        <taxon>Sar</taxon>
        <taxon>Stramenopiles</taxon>
        <taxon>Ochrophyta</taxon>
        <taxon>Bacillariophyta</taxon>
        <taxon>Mediophyceae</taxon>
        <taxon>Biddulphiophycidae</taxon>
        <taxon>Eupodiscales</taxon>
        <taxon>Odontellaceae</taxon>
        <taxon>Odontella</taxon>
    </lineage>
</organism>
<evidence type="ECO:0000313" key="2">
    <source>
        <dbReference type="EMBL" id="CAE2258777.1"/>
    </source>
</evidence>
<name>A0A7S4JBX1_9STRA</name>